<reference evidence="1 2" key="1">
    <citation type="submission" date="2019-03" db="EMBL/GenBank/DDBJ databases">
        <title>Genomic Encyclopedia of Type Strains, Phase IV (KMG-IV): sequencing the most valuable type-strain genomes for metagenomic binning, comparative biology and taxonomic classification.</title>
        <authorList>
            <person name="Goeker M."/>
        </authorList>
    </citation>
    <scope>NUCLEOTIDE SEQUENCE [LARGE SCALE GENOMIC DNA]</scope>
    <source>
        <strain evidence="1 2">DSM 7445</strain>
    </source>
</reference>
<name>A0A4R3HX12_PAULE</name>
<organism evidence="1 2">
    <name type="scientific">Paucimonas lemoignei</name>
    <name type="common">Pseudomonas lemoignei</name>
    <dbReference type="NCBI Taxonomy" id="29443"/>
    <lineage>
        <taxon>Bacteria</taxon>
        <taxon>Pseudomonadati</taxon>
        <taxon>Pseudomonadota</taxon>
        <taxon>Betaproteobacteria</taxon>
        <taxon>Burkholderiales</taxon>
        <taxon>Burkholderiaceae</taxon>
        <taxon>Paucimonas</taxon>
    </lineage>
</organism>
<accession>A0A4R3HX12</accession>
<evidence type="ECO:0000313" key="1">
    <source>
        <dbReference type="EMBL" id="TCS37847.1"/>
    </source>
</evidence>
<dbReference type="OrthoDB" id="8779069at2"/>
<keyword evidence="2" id="KW-1185">Reference proteome</keyword>
<protein>
    <submittedName>
        <fullName evidence="1">Uncharacterized protein</fullName>
    </submittedName>
</protein>
<dbReference type="RefSeq" id="WP_132257927.1">
    <property type="nucleotide sequence ID" value="NZ_SLZQ01000003.1"/>
</dbReference>
<dbReference type="EMBL" id="SLZQ01000003">
    <property type="protein sequence ID" value="TCS37847.1"/>
    <property type="molecule type" value="Genomic_DNA"/>
</dbReference>
<sequence length="74" mass="8357">MARVEYEAYKLEVLVEAACRYTLVMDLLSAIHDMQKEMRNGQPINFAESELLNTASVAALLARAERLNQGIDKE</sequence>
<comment type="caution">
    <text evidence="1">The sequence shown here is derived from an EMBL/GenBank/DDBJ whole genome shotgun (WGS) entry which is preliminary data.</text>
</comment>
<dbReference type="AlphaFoldDB" id="A0A4R3HX12"/>
<evidence type="ECO:0000313" key="2">
    <source>
        <dbReference type="Proteomes" id="UP000295382"/>
    </source>
</evidence>
<proteinExistence type="predicted"/>
<dbReference type="Proteomes" id="UP000295382">
    <property type="component" value="Unassembled WGS sequence"/>
</dbReference>
<gene>
    <name evidence="1" type="ORF">EDC30_103139</name>
</gene>